<evidence type="ECO:0000256" key="9">
    <source>
        <dbReference type="ARBA" id="ARBA00022842"/>
    </source>
</evidence>
<comment type="subcellular location">
    <subcellularLocation>
        <location evidence="1">Cytoplasm</location>
    </subcellularLocation>
</comment>
<sequence>MRKIYCERIEHLDAVAKELVESCEDELIWVFRGQMGAGKTTLIKAIAKQFGITEVVTSPTFSIVNEYVNEDREKFFHFDFYRIDDQEEVLEIGVEEYFYSGSRCWIEWAEKIPDYIPESFILINLEVDKSEVREISISKIINGVQYG</sequence>
<evidence type="ECO:0000256" key="7">
    <source>
        <dbReference type="ARBA" id="ARBA00022741"/>
    </source>
</evidence>
<comment type="caution">
    <text evidence="11">The sequence shown here is derived from an EMBL/GenBank/DDBJ whole genome shotgun (WGS) entry which is preliminary data.</text>
</comment>
<evidence type="ECO:0000256" key="10">
    <source>
        <dbReference type="ARBA" id="ARBA00032441"/>
    </source>
</evidence>
<dbReference type="PANTHER" id="PTHR33540:SF2">
    <property type="entry name" value="TRNA THREONYLCARBAMOYLADENOSINE BIOSYNTHESIS PROTEIN TSAE"/>
    <property type="match status" value="1"/>
</dbReference>
<dbReference type="RefSeq" id="WP_241348678.1">
    <property type="nucleotide sequence ID" value="NZ_JAKZGP010000034.1"/>
</dbReference>
<comment type="similarity">
    <text evidence="2">Belongs to the TsaE family.</text>
</comment>
<dbReference type="Gene3D" id="3.40.50.300">
    <property type="entry name" value="P-loop containing nucleotide triphosphate hydrolases"/>
    <property type="match status" value="1"/>
</dbReference>
<keyword evidence="8" id="KW-0067">ATP-binding</keyword>
<evidence type="ECO:0000256" key="5">
    <source>
        <dbReference type="ARBA" id="ARBA00022694"/>
    </source>
</evidence>
<dbReference type="NCBIfam" id="TIGR00150">
    <property type="entry name" value="T6A_YjeE"/>
    <property type="match status" value="1"/>
</dbReference>
<proteinExistence type="inferred from homology"/>
<evidence type="ECO:0000313" key="11">
    <source>
        <dbReference type="EMBL" id="MCH7410310.1"/>
    </source>
</evidence>
<dbReference type="SUPFAM" id="SSF52540">
    <property type="entry name" value="P-loop containing nucleoside triphosphate hydrolases"/>
    <property type="match status" value="1"/>
</dbReference>
<dbReference type="Proteomes" id="UP001165489">
    <property type="component" value="Unassembled WGS sequence"/>
</dbReference>
<evidence type="ECO:0000256" key="3">
    <source>
        <dbReference type="ARBA" id="ARBA00019010"/>
    </source>
</evidence>
<keyword evidence="5" id="KW-0819">tRNA processing</keyword>
<organism evidence="11 12">
    <name type="scientific">Belliella filtrata</name>
    <dbReference type="NCBI Taxonomy" id="2923435"/>
    <lineage>
        <taxon>Bacteria</taxon>
        <taxon>Pseudomonadati</taxon>
        <taxon>Bacteroidota</taxon>
        <taxon>Cytophagia</taxon>
        <taxon>Cytophagales</taxon>
        <taxon>Cyclobacteriaceae</taxon>
        <taxon>Belliella</taxon>
    </lineage>
</organism>
<keyword evidence="12" id="KW-1185">Reference proteome</keyword>
<evidence type="ECO:0000256" key="4">
    <source>
        <dbReference type="ARBA" id="ARBA00022490"/>
    </source>
</evidence>
<dbReference type="InterPro" id="IPR003442">
    <property type="entry name" value="T6A_TsaE"/>
</dbReference>
<evidence type="ECO:0000313" key="12">
    <source>
        <dbReference type="Proteomes" id="UP001165489"/>
    </source>
</evidence>
<dbReference type="EMBL" id="JAKZGP010000034">
    <property type="protein sequence ID" value="MCH7410310.1"/>
    <property type="molecule type" value="Genomic_DNA"/>
</dbReference>
<gene>
    <name evidence="11" type="primary">tsaE</name>
    <name evidence="11" type="ORF">MM239_12955</name>
</gene>
<evidence type="ECO:0000256" key="2">
    <source>
        <dbReference type="ARBA" id="ARBA00007599"/>
    </source>
</evidence>
<dbReference type="Pfam" id="PF02367">
    <property type="entry name" value="TsaE"/>
    <property type="match status" value="1"/>
</dbReference>
<protein>
    <recommendedName>
        <fullName evidence="3">tRNA threonylcarbamoyladenosine biosynthesis protein TsaE</fullName>
    </recommendedName>
    <alternativeName>
        <fullName evidence="10">t(6)A37 threonylcarbamoyladenosine biosynthesis protein TsaE</fullName>
    </alternativeName>
</protein>
<keyword evidence="7" id="KW-0547">Nucleotide-binding</keyword>
<evidence type="ECO:0000256" key="1">
    <source>
        <dbReference type="ARBA" id="ARBA00004496"/>
    </source>
</evidence>
<name>A0ABS9V280_9BACT</name>
<keyword evidence="4" id="KW-0963">Cytoplasm</keyword>
<evidence type="ECO:0000256" key="8">
    <source>
        <dbReference type="ARBA" id="ARBA00022840"/>
    </source>
</evidence>
<evidence type="ECO:0000256" key="6">
    <source>
        <dbReference type="ARBA" id="ARBA00022723"/>
    </source>
</evidence>
<dbReference type="PANTHER" id="PTHR33540">
    <property type="entry name" value="TRNA THREONYLCARBAMOYLADENOSINE BIOSYNTHESIS PROTEIN TSAE"/>
    <property type="match status" value="1"/>
</dbReference>
<reference evidence="11" key="1">
    <citation type="submission" date="2022-03" db="EMBL/GenBank/DDBJ databases">
        <title>De novo assembled genomes of Belliella spp. (Cyclobacteriaceae) strains.</title>
        <authorList>
            <person name="Szabo A."/>
            <person name="Korponai K."/>
            <person name="Felfoldi T."/>
        </authorList>
    </citation>
    <scope>NUCLEOTIDE SEQUENCE</scope>
    <source>
        <strain evidence="11">DSM 111904</strain>
    </source>
</reference>
<keyword evidence="9" id="KW-0460">Magnesium</keyword>
<accession>A0ABS9V280</accession>
<keyword evidence="6" id="KW-0479">Metal-binding</keyword>
<dbReference type="InterPro" id="IPR027417">
    <property type="entry name" value="P-loop_NTPase"/>
</dbReference>